<dbReference type="Gene3D" id="3.40.50.300">
    <property type="entry name" value="P-loop containing nucleotide triphosphate hydrolases"/>
    <property type="match status" value="1"/>
</dbReference>
<evidence type="ECO:0000313" key="7">
    <source>
        <dbReference type="EMBL" id="MBD7978772.1"/>
    </source>
</evidence>
<keyword evidence="5" id="KW-0804">Transcription</keyword>
<reference evidence="7 8" key="1">
    <citation type="submission" date="2020-08" db="EMBL/GenBank/DDBJ databases">
        <title>A Genomic Blueprint of the Chicken Gut Microbiome.</title>
        <authorList>
            <person name="Gilroy R."/>
            <person name="Ravi A."/>
            <person name="Getino M."/>
            <person name="Pursley I."/>
            <person name="Horton D.L."/>
            <person name="Alikhan N.-F."/>
            <person name="Baker D."/>
            <person name="Gharbi K."/>
            <person name="Hall N."/>
            <person name="Watson M."/>
            <person name="Adriaenssens E.M."/>
            <person name="Foster-Nyarko E."/>
            <person name="Jarju S."/>
            <person name="Secka A."/>
            <person name="Antonio M."/>
            <person name="Oren A."/>
            <person name="Chaudhuri R."/>
            <person name="La Ragione R.M."/>
            <person name="Hildebrand F."/>
            <person name="Pallen M.J."/>
        </authorList>
    </citation>
    <scope>NUCLEOTIDE SEQUENCE [LARGE SCALE GENOMIC DNA]</scope>
    <source>
        <strain evidence="7 8">Sa2CUA2</strain>
    </source>
</reference>
<evidence type="ECO:0000256" key="3">
    <source>
        <dbReference type="ARBA" id="ARBA00023015"/>
    </source>
</evidence>
<dbReference type="InterPro" id="IPR027417">
    <property type="entry name" value="P-loop_NTPase"/>
</dbReference>
<dbReference type="InterPro" id="IPR003593">
    <property type="entry name" value="AAA+_ATPase"/>
</dbReference>
<dbReference type="PROSITE" id="PS00675">
    <property type="entry name" value="SIGMA54_INTERACT_1"/>
    <property type="match status" value="1"/>
</dbReference>
<dbReference type="EMBL" id="JACSQG010000012">
    <property type="protein sequence ID" value="MBD7978772.1"/>
    <property type="molecule type" value="Genomic_DNA"/>
</dbReference>
<evidence type="ECO:0000256" key="4">
    <source>
        <dbReference type="ARBA" id="ARBA00023125"/>
    </source>
</evidence>
<dbReference type="Pfam" id="PF02954">
    <property type="entry name" value="HTH_8"/>
    <property type="match status" value="1"/>
</dbReference>
<dbReference type="InterPro" id="IPR009057">
    <property type="entry name" value="Homeodomain-like_sf"/>
</dbReference>
<accession>A0ABR8TSM4</accession>
<dbReference type="InterPro" id="IPR002078">
    <property type="entry name" value="Sigma_54_int"/>
</dbReference>
<dbReference type="SUPFAM" id="SSF52172">
    <property type="entry name" value="CheY-like"/>
    <property type="match status" value="1"/>
</dbReference>
<sequence>MHDSVPVVRHLLMVDPCVACHGLSPSLQAAGWEVRSCVLENALSQSCHVGMIRLQHAHLTNLEPLRHMLSRSTSEWIAVLTADFLQQQNVRDFICEWFFDFHTLPFDEARVQVAIGRAYGMSRLRSRVEVQRSGKLDELVGDSRPMNEVRKLVGKFAPTDTPVMIRGESGTGKEVVARALHRMSHRAEKPFIAINCGAMPKNLIQSELFGHEKGAFTGAHQRKVGRIEAADGGTLFLDEIGDLPLELQANLLRFLQEKHIERVGSSVSLSMDVRVLSATHIDLENAVREGSFREDLYYRLNVLQIRMAPLRERLSDVPLLATRFARLYSGETGRRPRSFSETAMQAMSEHPWPGNIRELSNRVRRGLVLAEGRQIEARDLGLEIVTSGGGAVCTLEHYKLAAERQALSEVMKRYSNNLSEAARVLGISRPTFYRLLHKHDII</sequence>
<evidence type="ECO:0000256" key="1">
    <source>
        <dbReference type="ARBA" id="ARBA00022741"/>
    </source>
</evidence>
<dbReference type="SUPFAM" id="SSF52540">
    <property type="entry name" value="P-loop containing nucleoside triphosphate hydrolases"/>
    <property type="match status" value="1"/>
</dbReference>
<evidence type="ECO:0000313" key="8">
    <source>
        <dbReference type="Proteomes" id="UP000611945"/>
    </source>
</evidence>
<keyword evidence="8" id="KW-1185">Reference proteome</keyword>
<keyword evidence="1" id="KW-0547">Nucleotide-binding</keyword>
<dbReference type="SUPFAM" id="SSF46689">
    <property type="entry name" value="Homeodomain-like"/>
    <property type="match status" value="1"/>
</dbReference>
<dbReference type="InterPro" id="IPR058031">
    <property type="entry name" value="AAA_lid_NorR"/>
</dbReference>
<dbReference type="SMART" id="SM00382">
    <property type="entry name" value="AAA"/>
    <property type="match status" value="1"/>
</dbReference>
<organism evidence="7 8">
    <name type="scientific">Serpens gallinarum</name>
    <dbReference type="NCBI Taxonomy" id="2763075"/>
    <lineage>
        <taxon>Bacteria</taxon>
        <taxon>Pseudomonadati</taxon>
        <taxon>Pseudomonadota</taxon>
        <taxon>Gammaproteobacteria</taxon>
        <taxon>Pseudomonadales</taxon>
        <taxon>Pseudomonadaceae</taxon>
        <taxon>Pseudomonas</taxon>
    </lineage>
</organism>
<dbReference type="InterPro" id="IPR025943">
    <property type="entry name" value="Sigma_54_int_dom_ATP-bd_2"/>
</dbReference>
<dbReference type="PROSITE" id="PS00676">
    <property type="entry name" value="SIGMA54_INTERACT_2"/>
    <property type="match status" value="1"/>
</dbReference>
<name>A0ABR8TSM4_9PSED</name>
<dbReference type="Proteomes" id="UP000611945">
    <property type="component" value="Unassembled WGS sequence"/>
</dbReference>
<dbReference type="PRINTS" id="PR01590">
    <property type="entry name" value="HTHFIS"/>
</dbReference>
<dbReference type="PANTHER" id="PTHR32071:SF120">
    <property type="entry name" value="TRANSCRIPTIONAL REGULATOR-RELATED"/>
    <property type="match status" value="1"/>
</dbReference>
<dbReference type="PANTHER" id="PTHR32071">
    <property type="entry name" value="TRANSCRIPTIONAL REGULATORY PROTEIN"/>
    <property type="match status" value="1"/>
</dbReference>
<proteinExistence type="predicted"/>
<dbReference type="InterPro" id="IPR025662">
    <property type="entry name" value="Sigma_54_int_dom_ATP-bd_1"/>
</dbReference>
<dbReference type="PROSITE" id="PS50045">
    <property type="entry name" value="SIGMA54_INTERACT_4"/>
    <property type="match status" value="1"/>
</dbReference>
<keyword evidence="3" id="KW-0805">Transcription regulation</keyword>
<dbReference type="PROSITE" id="PS00688">
    <property type="entry name" value="SIGMA54_INTERACT_3"/>
    <property type="match status" value="1"/>
</dbReference>
<comment type="caution">
    <text evidence="7">The sequence shown here is derived from an EMBL/GenBank/DDBJ whole genome shotgun (WGS) entry which is preliminary data.</text>
</comment>
<dbReference type="Pfam" id="PF20161">
    <property type="entry name" value="VpsR"/>
    <property type="match status" value="1"/>
</dbReference>
<evidence type="ECO:0000259" key="6">
    <source>
        <dbReference type="PROSITE" id="PS50045"/>
    </source>
</evidence>
<dbReference type="InterPro" id="IPR045343">
    <property type="entry name" value="VpsR"/>
</dbReference>
<gene>
    <name evidence="7" type="ORF">H9642_16440</name>
</gene>
<evidence type="ECO:0000256" key="2">
    <source>
        <dbReference type="ARBA" id="ARBA00022840"/>
    </source>
</evidence>
<protein>
    <submittedName>
        <fullName evidence="7">Sigma-54-dependent Fis family transcriptional regulator</fullName>
    </submittedName>
</protein>
<dbReference type="Gene3D" id="1.10.8.60">
    <property type="match status" value="1"/>
</dbReference>
<keyword evidence="4" id="KW-0238">DNA-binding</keyword>
<dbReference type="Pfam" id="PF25601">
    <property type="entry name" value="AAA_lid_14"/>
    <property type="match status" value="1"/>
</dbReference>
<dbReference type="Pfam" id="PF00158">
    <property type="entry name" value="Sigma54_activat"/>
    <property type="match status" value="1"/>
</dbReference>
<evidence type="ECO:0000256" key="5">
    <source>
        <dbReference type="ARBA" id="ARBA00023163"/>
    </source>
</evidence>
<dbReference type="InterPro" id="IPR025944">
    <property type="entry name" value="Sigma_54_int_dom_CS"/>
</dbReference>
<dbReference type="InterPro" id="IPR011006">
    <property type="entry name" value="CheY-like_superfamily"/>
</dbReference>
<dbReference type="InterPro" id="IPR002197">
    <property type="entry name" value="HTH_Fis"/>
</dbReference>
<feature type="domain" description="Sigma-54 factor interaction" evidence="6">
    <location>
        <begin position="139"/>
        <end position="368"/>
    </location>
</feature>
<dbReference type="Gene3D" id="1.10.10.60">
    <property type="entry name" value="Homeodomain-like"/>
    <property type="match status" value="1"/>
</dbReference>
<dbReference type="CDD" id="cd00009">
    <property type="entry name" value="AAA"/>
    <property type="match status" value="1"/>
</dbReference>
<keyword evidence="2" id="KW-0067">ATP-binding</keyword>
<dbReference type="RefSeq" id="WP_251837559.1">
    <property type="nucleotide sequence ID" value="NZ_JACSQG010000012.1"/>
</dbReference>